<accession>M1LV80</accession>
<dbReference type="GO" id="GO:0007165">
    <property type="term" value="P:signal transduction"/>
    <property type="evidence" value="ECO:0007669"/>
    <property type="project" value="UniProtKB-KW"/>
</dbReference>
<dbReference type="SUPFAM" id="SSF58104">
    <property type="entry name" value="Methyl-accepting chemotaxis protein (MCP) signaling domain"/>
    <property type="match status" value="1"/>
</dbReference>
<dbReference type="Pfam" id="PF00015">
    <property type="entry name" value="MCPsignal"/>
    <property type="match status" value="1"/>
</dbReference>
<dbReference type="KEGG" id="csr:Cspa_c32640"/>
<reference evidence="5 6" key="1">
    <citation type="submission" date="2013-02" db="EMBL/GenBank/DDBJ databases">
        <title>Genome sequence of Clostridium saccharoperbutylacetonicum N1-4(HMT).</title>
        <authorList>
            <person name="Poehlein A."/>
            <person name="Daniel R."/>
        </authorList>
    </citation>
    <scope>NUCLEOTIDE SEQUENCE [LARGE SCALE GENOMIC DNA]</scope>
    <source>
        <strain evidence="6">N1-4(HMT)</strain>
    </source>
</reference>
<gene>
    <name evidence="5" type="ORF">Cspa_c32640</name>
</gene>
<name>M1LV80_9CLOT</name>
<keyword evidence="6" id="KW-1185">Reference proteome</keyword>
<evidence type="ECO:0000259" key="4">
    <source>
        <dbReference type="PROSITE" id="PS50111"/>
    </source>
</evidence>
<dbReference type="AlphaFoldDB" id="M1LV80"/>
<dbReference type="PATRIC" id="fig|931276.5.peg.3287"/>
<keyword evidence="3" id="KW-0812">Transmembrane</keyword>
<evidence type="ECO:0000313" key="6">
    <source>
        <dbReference type="Proteomes" id="UP000011728"/>
    </source>
</evidence>
<keyword evidence="1 2" id="KW-0807">Transducer</keyword>
<evidence type="ECO:0000256" key="2">
    <source>
        <dbReference type="PROSITE-ProRule" id="PRU00284"/>
    </source>
</evidence>
<keyword evidence="3" id="KW-0472">Membrane</keyword>
<evidence type="ECO:0000256" key="1">
    <source>
        <dbReference type="ARBA" id="ARBA00023224"/>
    </source>
</evidence>
<dbReference type="PANTHER" id="PTHR32089">
    <property type="entry name" value="METHYL-ACCEPTING CHEMOTAXIS PROTEIN MCPB"/>
    <property type="match status" value="1"/>
</dbReference>
<feature type="transmembrane region" description="Helical" evidence="3">
    <location>
        <begin position="49"/>
        <end position="66"/>
    </location>
</feature>
<dbReference type="RefSeq" id="WP_015393343.1">
    <property type="nucleotide sequence ID" value="NC_020291.1"/>
</dbReference>
<dbReference type="Proteomes" id="UP000011728">
    <property type="component" value="Chromosome"/>
</dbReference>
<evidence type="ECO:0000313" key="5">
    <source>
        <dbReference type="EMBL" id="AGF57025.1"/>
    </source>
</evidence>
<organism evidence="5 6">
    <name type="scientific">Clostridium saccharoperbutylacetonicum N1-4(HMT)</name>
    <dbReference type="NCBI Taxonomy" id="931276"/>
    <lineage>
        <taxon>Bacteria</taxon>
        <taxon>Bacillati</taxon>
        <taxon>Bacillota</taxon>
        <taxon>Clostridia</taxon>
        <taxon>Eubacteriales</taxon>
        <taxon>Clostridiaceae</taxon>
        <taxon>Clostridium</taxon>
    </lineage>
</organism>
<dbReference type="OrthoDB" id="9807021at2"/>
<feature type="transmembrane region" description="Helical" evidence="3">
    <location>
        <begin position="97"/>
        <end position="115"/>
    </location>
</feature>
<feature type="domain" description="Methyl-accepting transducer" evidence="4">
    <location>
        <begin position="225"/>
        <end position="468"/>
    </location>
</feature>
<sequence length="502" mass="56231">MDNVLYIFKNKTDPYNLNYTISGYFYLANFITHIMMEFVVIYLGMNIVALYNIVPLVLFPICIYLNHIGKSKVAIILALMELCVFSILSTITGGWNLGFYLYMLVVVALAFFSNALEIRVKFVITVIVTVILSVLKFYAPVLAITNGSVTAMIIYCINLVSSIAGIGMIYFYFDSQRIGLSLESEKSKKLLDEIEKILTKNKELSTQVYSIGEHFASNFSKDMENQKVMVVASNEVASCSQENVMINKQIYINIQDFSEMLERLKISVVQLVENSNEAKMSNLSGEEKISMINSQMDVSVRSTSNLGEAVSYLENRVEEIKSISGTIKAISSQINLLALNASIEAARAGEHGRGFSVVADEIRKLAEETASSTNEIEVVINNVNDGINAANCNMNEVDVIMQIQKKLTDETKIVFEQINEKIRTIVSEIASVNEEIHAITIFKEKIVKMTEETEKASIQAFAETERIADSIKEQGESMQSSNIILEQLLYLSRELSEQKEMA</sequence>
<proteinExistence type="predicted"/>
<dbReference type="GO" id="GO:0016020">
    <property type="term" value="C:membrane"/>
    <property type="evidence" value="ECO:0007669"/>
    <property type="project" value="InterPro"/>
</dbReference>
<feature type="transmembrane region" description="Helical" evidence="3">
    <location>
        <begin position="122"/>
        <end position="139"/>
    </location>
</feature>
<dbReference type="HOGENOM" id="CLU_042014_0_0_9"/>
<dbReference type="PROSITE" id="PS50111">
    <property type="entry name" value="CHEMOTAXIS_TRANSDUC_2"/>
    <property type="match status" value="1"/>
</dbReference>
<feature type="transmembrane region" description="Helical" evidence="3">
    <location>
        <begin position="21"/>
        <end position="43"/>
    </location>
</feature>
<evidence type="ECO:0000256" key="3">
    <source>
        <dbReference type="SAM" id="Phobius"/>
    </source>
</evidence>
<dbReference type="PANTHER" id="PTHR32089:SF112">
    <property type="entry name" value="LYSOZYME-LIKE PROTEIN-RELATED"/>
    <property type="match status" value="1"/>
</dbReference>
<keyword evidence="3" id="KW-1133">Transmembrane helix</keyword>
<feature type="transmembrane region" description="Helical" evidence="3">
    <location>
        <begin position="73"/>
        <end position="91"/>
    </location>
</feature>
<feature type="transmembrane region" description="Helical" evidence="3">
    <location>
        <begin position="151"/>
        <end position="173"/>
    </location>
</feature>
<dbReference type="SMART" id="SM00283">
    <property type="entry name" value="MA"/>
    <property type="match status" value="1"/>
</dbReference>
<dbReference type="InterPro" id="IPR004089">
    <property type="entry name" value="MCPsignal_dom"/>
</dbReference>
<dbReference type="EMBL" id="CP004121">
    <property type="protein sequence ID" value="AGF57025.1"/>
    <property type="molecule type" value="Genomic_DNA"/>
</dbReference>
<protein>
    <submittedName>
        <fullName evidence="5">Methyl-accepting chemotaxis sensory transducer</fullName>
    </submittedName>
</protein>
<dbReference type="Gene3D" id="1.10.287.950">
    <property type="entry name" value="Methyl-accepting chemotaxis protein"/>
    <property type="match status" value="1"/>
</dbReference>
<dbReference type="eggNOG" id="COG0840">
    <property type="taxonomic scope" value="Bacteria"/>
</dbReference>